<name>A0A6C0B4F4_9ZZZZ</name>
<reference evidence="1" key="1">
    <citation type="journal article" date="2020" name="Nature">
        <title>Giant virus diversity and host interactions through global metagenomics.</title>
        <authorList>
            <person name="Schulz F."/>
            <person name="Roux S."/>
            <person name="Paez-Espino D."/>
            <person name="Jungbluth S."/>
            <person name="Walsh D.A."/>
            <person name="Denef V.J."/>
            <person name="McMahon K.D."/>
            <person name="Konstantinidis K.T."/>
            <person name="Eloe-Fadrosh E.A."/>
            <person name="Kyrpides N.C."/>
            <person name="Woyke T."/>
        </authorList>
    </citation>
    <scope>NUCLEOTIDE SEQUENCE</scope>
    <source>
        <strain evidence="1">GVMAG-M-3300009422-16</strain>
    </source>
</reference>
<dbReference type="EMBL" id="MN739067">
    <property type="protein sequence ID" value="QHS86942.1"/>
    <property type="molecule type" value="Genomic_DNA"/>
</dbReference>
<organism evidence="1">
    <name type="scientific">viral metagenome</name>
    <dbReference type="NCBI Taxonomy" id="1070528"/>
    <lineage>
        <taxon>unclassified sequences</taxon>
        <taxon>metagenomes</taxon>
        <taxon>organismal metagenomes</taxon>
    </lineage>
</organism>
<proteinExistence type="predicted"/>
<dbReference type="AlphaFoldDB" id="A0A6C0B4F4"/>
<protein>
    <submittedName>
        <fullName evidence="1">Uncharacterized protein</fullName>
    </submittedName>
</protein>
<evidence type="ECO:0000313" key="1">
    <source>
        <dbReference type="EMBL" id="QHS86942.1"/>
    </source>
</evidence>
<sequence>MIQSLQTGGALFFMFKNAEETPGGEALFDILKHRNPRSFSRDTQSILELITIQEGEVNPVGSQRYTVARYPGDIDLMEPIEVCCSLSSATNKIAKGISKIAKGIKSTPTCYLGDFKAGIDFRYIDLQKYLGDIDESGEVKGYKYDSLKKTLVKLRTKRLLTNADFKEINDLARKKISISKWTILYKFCRKFWIIRWDLDELIAGQKSLGIKIAKKKNITLKEALSHKTLCKLDLWAPVNGRFIEITNFFITSYMDKKGNSFPISPPLGRYKERMITDIKHYGDNGLDSYNPLKMAKRMWALAVSIGDQNTLRLIYPLFHHGASILYQINAEIETIIEMLGDTKISSEIIRDGSLEIVIKQIEGFKHRISIIFDMEIYEDLIFSIIDDIVRSDTNYHFIIQKLNHLSSILSDAFKAAAEDYLRNVKLLNPNYYDYLLK</sequence>
<accession>A0A6C0B4F4</accession>